<evidence type="ECO:0000256" key="2">
    <source>
        <dbReference type="ARBA" id="ARBA00022448"/>
    </source>
</evidence>
<accession>A0A7R6VZ01</accession>
<dbReference type="GO" id="GO:0045259">
    <property type="term" value="C:proton-transporting ATP synthase complex"/>
    <property type="evidence" value="ECO:0007669"/>
    <property type="project" value="UniProtKB-KW"/>
</dbReference>
<sequence length="184" mass="21751">MINISTIARPYSKALFNFAKSYKTIKFWNKLIIKIEEIIKKISIKYPNILIFSKYSVLPNIELIEIIINSLKKYSNNHVKNFVSILVIKKRLFLLPKIITQFHMMKNKYENINNIKIISAYTLTNKQLNDLISILEKKFNFKLRASVIIDKNLIGGFRLIIKDKVFDFSIYTKLKKLHSTLMIY</sequence>
<protein>
    <recommendedName>
        <fullName evidence="8">ATP synthase subunit delta</fullName>
    </recommendedName>
    <alternativeName>
        <fullName evidence="8">ATP synthase F(1) sector subunit delta</fullName>
    </alternativeName>
    <alternativeName>
        <fullName evidence="8">F-type ATPase subunit delta</fullName>
        <shortName evidence="8">F-ATPase subunit delta</shortName>
    </alternativeName>
</protein>
<evidence type="ECO:0000256" key="1">
    <source>
        <dbReference type="ARBA" id="ARBA00004370"/>
    </source>
</evidence>
<dbReference type="GO" id="GO:0005886">
    <property type="term" value="C:plasma membrane"/>
    <property type="evidence" value="ECO:0007669"/>
    <property type="project" value="UniProtKB-SubCell"/>
</dbReference>
<reference evidence="9 10" key="1">
    <citation type="journal article" date="2020" name="Genome Biol. Evol.">
        <title>Comparative Genomics Underlines Multiple Roles of Profftella, an Obligate Symbiont of Psyllids: Providing Toxins, Vitamins, and Carotenoids.</title>
        <authorList>
            <person name="Nakabachi A."/>
            <person name="Piel J."/>
            <person name="Malenovsky I."/>
            <person name="Hirose Y."/>
        </authorList>
    </citation>
    <scope>NUCLEOTIDE SEQUENCE [LARGE SCALE GENOMIC DNA]</scope>
    <source>
        <strain evidence="9 10">Dco</strain>
    </source>
</reference>
<evidence type="ECO:0000256" key="4">
    <source>
        <dbReference type="ARBA" id="ARBA00023065"/>
    </source>
</evidence>
<dbReference type="RefSeq" id="WP_201329622.1">
    <property type="nucleotide sequence ID" value="NZ_AP023215.1"/>
</dbReference>
<keyword evidence="2 8" id="KW-0813">Transport</keyword>
<evidence type="ECO:0000313" key="10">
    <source>
        <dbReference type="Proteomes" id="UP000595708"/>
    </source>
</evidence>
<keyword evidence="8" id="KW-1003">Cell membrane</keyword>
<dbReference type="HAMAP" id="MF_01416">
    <property type="entry name" value="ATP_synth_delta_bact"/>
    <property type="match status" value="1"/>
</dbReference>
<comment type="function">
    <text evidence="8">This protein is part of the stalk that links CF(0) to CF(1). It either transmits conformational changes from CF(0) to CF(1) or is implicated in proton conduction.</text>
</comment>
<dbReference type="NCBIfam" id="TIGR01145">
    <property type="entry name" value="ATP_synt_delta"/>
    <property type="match status" value="1"/>
</dbReference>
<evidence type="ECO:0000256" key="6">
    <source>
        <dbReference type="ARBA" id="ARBA00023196"/>
    </source>
</evidence>
<keyword evidence="7 8" id="KW-0066">ATP synthesis</keyword>
<dbReference type="KEGG" id="parm:PADco_2060"/>
<dbReference type="GO" id="GO:0046933">
    <property type="term" value="F:proton-transporting ATP synthase activity, rotational mechanism"/>
    <property type="evidence" value="ECO:0007669"/>
    <property type="project" value="UniProtKB-UniRule"/>
</dbReference>
<evidence type="ECO:0000256" key="3">
    <source>
        <dbReference type="ARBA" id="ARBA00022781"/>
    </source>
</evidence>
<evidence type="ECO:0000256" key="7">
    <source>
        <dbReference type="ARBA" id="ARBA00023310"/>
    </source>
</evidence>
<dbReference type="Pfam" id="PF00213">
    <property type="entry name" value="OSCP"/>
    <property type="match status" value="1"/>
</dbReference>
<dbReference type="PRINTS" id="PR00125">
    <property type="entry name" value="ATPASEDELTA"/>
</dbReference>
<proteinExistence type="inferred from homology"/>
<keyword evidence="5 8" id="KW-0472">Membrane</keyword>
<dbReference type="SUPFAM" id="SSF47928">
    <property type="entry name" value="N-terminal domain of the delta subunit of the F1F0-ATP synthase"/>
    <property type="match status" value="1"/>
</dbReference>
<evidence type="ECO:0000256" key="5">
    <source>
        <dbReference type="ARBA" id="ARBA00023136"/>
    </source>
</evidence>
<name>A0A7R6VZ01_9PROT</name>
<dbReference type="EMBL" id="AP023215">
    <property type="protein sequence ID" value="BCG49626.1"/>
    <property type="molecule type" value="Genomic_DNA"/>
</dbReference>
<evidence type="ECO:0000256" key="8">
    <source>
        <dbReference type="HAMAP-Rule" id="MF_01416"/>
    </source>
</evidence>
<dbReference type="InterPro" id="IPR000711">
    <property type="entry name" value="ATPase_OSCP/dsu"/>
</dbReference>
<comment type="subcellular location">
    <subcellularLocation>
        <location evidence="8">Cell membrane</location>
        <topology evidence="8">Peripheral membrane protein</topology>
    </subcellularLocation>
    <subcellularLocation>
        <location evidence="1">Membrane</location>
    </subcellularLocation>
</comment>
<dbReference type="PANTHER" id="PTHR11910">
    <property type="entry name" value="ATP SYNTHASE DELTA CHAIN"/>
    <property type="match status" value="1"/>
</dbReference>
<dbReference type="NCBIfam" id="NF004402">
    <property type="entry name" value="PRK05758.2-2"/>
    <property type="match status" value="1"/>
</dbReference>
<gene>
    <name evidence="8 9" type="primary">atpH</name>
    <name evidence="9" type="ORF">PADco_2060</name>
</gene>
<dbReference type="Gene3D" id="1.10.520.20">
    <property type="entry name" value="N-terminal domain of the delta subunit of the F1F0-ATP synthase"/>
    <property type="match status" value="1"/>
</dbReference>
<evidence type="ECO:0000313" key="9">
    <source>
        <dbReference type="EMBL" id="BCG49626.1"/>
    </source>
</evidence>
<keyword evidence="4 8" id="KW-0406">Ion transport</keyword>
<keyword evidence="6 8" id="KW-0139">CF(1)</keyword>
<comment type="similarity">
    <text evidence="8">Belongs to the ATPase delta chain family.</text>
</comment>
<keyword evidence="3 8" id="KW-0375">Hydrogen ion transport</keyword>
<dbReference type="Proteomes" id="UP000595708">
    <property type="component" value="Chromosome"/>
</dbReference>
<organism evidence="9 10">
    <name type="scientific">Candidatus Profftella armatura</name>
    <name type="common">Diaphorina cf. continua</name>
    <dbReference type="NCBI Taxonomy" id="2661583"/>
    <lineage>
        <taxon>Bacteria</taxon>
        <taxon>Pseudomonadati</taxon>
        <taxon>Pseudomonadota</taxon>
        <taxon>Betaproteobacteria</taxon>
        <taxon>Candidatus Profftella</taxon>
    </lineage>
</organism>
<dbReference type="AlphaFoldDB" id="A0A7R6VZ01"/>
<keyword evidence="10" id="KW-1185">Reference proteome</keyword>
<dbReference type="InterPro" id="IPR026015">
    <property type="entry name" value="ATP_synth_OSCP/delta_N_sf"/>
</dbReference>
<comment type="function">
    <text evidence="8">F(1)F(0) ATP synthase produces ATP from ADP in the presence of a proton or sodium gradient. F-type ATPases consist of two structural domains, F(1) containing the extramembraneous catalytic core and F(0) containing the membrane proton channel, linked together by a central stalk and a peripheral stalk. During catalysis, ATP synthesis in the catalytic domain of F(1) is coupled via a rotary mechanism of the central stalk subunits to proton translocation.</text>
</comment>